<sequence length="140" mass="15100">MADINHEIKIAAPPERVYAALTTLDGVRSWHTPLAEGTGAVGSTWAFTFTGRAEFDWEIAASEPNTLVAWKCTQGPGDSVGTTATFVLTPTEDGRTLVELTHAGWPGTHGNFVKCNTIWGALLHHLQQYVETGSLSTTFN</sequence>
<protein>
    <recommendedName>
        <fullName evidence="2">Activator of Hsp90 ATPase homologue 1/2-like C-terminal domain-containing protein</fullName>
    </recommendedName>
</protein>
<dbReference type="Pfam" id="PF08327">
    <property type="entry name" value="AHSA1"/>
    <property type="match status" value="1"/>
</dbReference>
<dbReference type="CDD" id="cd07814">
    <property type="entry name" value="SRPBCC_CalC_Aha1-like"/>
    <property type="match status" value="1"/>
</dbReference>
<feature type="domain" description="Activator of Hsp90 ATPase homologue 1/2-like C-terminal" evidence="2">
    <location>
        <begin position="11"/>
        <end position="131"/>
    </location>
</feature>
<dbReference type="Gene3D" id="3.30.530.20">
    <property type="match status" value="1"/>
</dbReference>
<accession>A0AAI8TRM9</accession>
<evidence type="ECO:0000256" key="1">
    <source>
        <dbReference type="ARBA" id="ARBA00006817"/>
    </source>
</evidence>
<organism evidence="3 4">
    <name type="scientific">Mycolicibacterium mageritense</name>
    <name type="common">Mycobacterium mageritense</name>
    <dbReference type="NCBI Taxonomy" id="53462"/>
    <lineage>
        <taxon>Bacteria</taxon>
        <taxon>Bacillati</taxon>
        <taxon>Actinomycetota</taxon>
        <taxon>Actinomycetes</taxon>
        <taxon>Mycobacteriales</taxon>
        <taxon>Mycobacteriaceae</taxon>
        <taxon>Mycolicibacterium</taxon>
    </lineage>
</organism>
<proteinExistence type="inferred from homology"/>
<evidence type="ECO:0000313" key="4">
    <source>
        <dbReference type="Proteomes" id="UP001241092"/>
    </source>
</evidence>
<dbReference type="SUPFAM" id="SSF55961">
    <property type="entry name" value="Bet v1-like"/>
    <property type="match status" value="1"/>
</dbReference>
<gene>
    <name evidence="3" type="ORF">hbim_01229</name>
</gene>
<evidence type="ECO:0000259" key="2">
    <source>
        <dbReference type="Pfam" id="PF08327"/>
    </source>
</evidence>
<evidence type="ECO:0000313" key="3">
    <source>
        <dbReference type="EMBL" id="BDY27307.1"/>
    </source>
</evidence>
<dbReference type="Proteomes" id="UP001241092">
    <property type="component" value="Chromosome"/>
</dbReference>
<dbReference type="AlphaFoldDB" id="A0AAI8TRM9"/>
<dbReference type="InterPro" id="IPR023393">
    <property type="entry name" value="START-like_dom_sf"/>
</dbReference>
<reference evidence="3" key="1">
    <citation type="submission" date="2023-03" db="EMBL/GenBank/DDBJ databases">
        <title>Draft genome sequence of a Mycolicibacterium mageritense strain H4_3_1 isolated from a hybrid biological-inorganic system reactor.</title>
        <authorList>
            <person name="Feng X."/>
            <person name="Kazama D."/>
            <person name="Sato K."/>
            <person name="Kobayashi H."/>
        </authorList>
    </citation>
    <scope>NUCLEOTIDE SEQUENCE</scope>
    <source>
        <strain evidence="3">H4_3_1</strain>
    </source>
</reference>
<dbReference type="InterPro" id="IPR013538">
    <property type="entry name" value="ASHA1/2-like_C"/>
</dbReference>
<dbReference type="EMBL" id="AP027452">
    <property type="protein sequence ID" value="BDY27307.1"/>
    <property type="molecule type" value="Genomic_DNA"/>
</dbReference>
<dbReference type="RefSeq" id="WP_276823089.1">
    <property type="nucleotide sequence ID" value="NZ_AP027452.1"/>
</dbReference>
<name>A0AAI8TRM9_MYCME</name>
<comment type="similarity">
    <text evidence="1">Belongs to the AHA1 family.</text>
</comment>